<name>A0A2U8UIP0_9CAUD</name>
<organism evidence="1 2">
    <name type="scientific">Microbacterium phage Hyperion</name>
    <dbReference type="NCBI Taxonomy" id="2182354"/>
    <lineage>
        <taxon>Viruses</taxon>
        <taxon>Duplodnaviria</taxon>
        <taxon>Heunggongvirae</taxon>
        <taxon>Uroviricota</taxon>
        <taxon>Caudoviricetes</taxon>
        <taxon>Squashvirus</taxon>
        <taxon>Squashvirus hyperion</taxon>
    </lineage>
</organism>
<keyword evidence="2" id="KW-1185">Reference proteome</keyword>
<dbReference type="Proteomes" id="UP000246630">
    <property type="component" value="Segment"/>
</dbReference>
<reference evidence="1 2" key="1">
    <citation type="submission" date="2018-03" db="EMBL/GenBank/DDBJ databases">
        <authorList>
            <person name="Stanton A.-C.J."/>
            <person name="Garlena R.A."/>
            <person name="Russell D.A."/>
            <person name="Pope W.H."/>
            <person name="Jacobs-Sera D."/>
            <person name="Hatfull G.F."/>
        </authorList>
    </citation>
    <scope>NUCLEOTIDE SEQUENCE [LARGE SCALE GENOMIC DNA]</scope>
</reference>
<protein>
    <submittedName>
        <fullName evidence="1">Uncharacterized protein</fullName>
    </submittedName>
</protein>
<sequence>MSIVLDTEPIVLEETDAAIPCGYLDCPTPSSWSTIWSCSETSTYCDEHLAWARRSSDADFIHCECPGVDHVVHIHIIMVVPL</sequence>
<gene>
    <name evidence="1" type="primary">4</name>
    <name evidence="1" type="ORF">PBI_HYPERION_4</name>
</gene>
<dbReference type="EMBL" id="MH153803">
    <property type="protein sequence ID" value="AWN03522.1"/>
    <property type="molecule type" value="Genomic_DNA"/>
</dbReference>
<dbReference type="RefSeq" id="YP_009801546.1">
    <property type="nucleotide sequence ID" value="NC_047973.1"/>
</dbReference>
<accession>A0A2U8UIP0</accession>
<proteinExistence type="predicted"/>
<dbReference type="GeneID" id="54992065"/>
<evidence type="ECO:0000313" key="1">
    <source>
        <dbReference type="EMBL" id="AWN03522.1"/>
    </source>
</evidence>
<evidence type="ECO:0000313" key="2">
    <source>
        <dbReference type="Proteomes" id="UP000246630"/>
    </source>
</evidence>
<dbReference type="KEGG" id="vg:54992065"/>